<dbReference type="AlphaFoldDB" id="A0A915CUF3"/>
<name>A0A915CUF3_9BILA</name>
<dbReference type="InterPro" id="IPR056953">
    <property type="entry name" value="CUT_N"/>
</dbReference>
<reference evidence="5" key="1">
    <citation type="submission" date="2022-11" db="UniProtKB">
        <authorList>
            <consortium name="WormBaseParasite"/>
        </authorList>
    </citation>
    <scope>IDENTIFICATION</scope>
</reference>
<dbReference type="InterPro" id="IPR001507">
    <property type="entry name" value="ZP_dom"/>
</dbReference>
<dbReference type="PANTHER" id="PTHR22907">
    <property type="entry name" value="GH04558P"/>
    <property type="match status" value="1"/>
</dbReference>
<proteinExistence type="predicted"/>
<feature type="domain" description="ZP" evidence="3">
    <location>
        <begin position="7"/>
        <end position="192"/>
    </location>
</feature>
<dbReference type="WBParaSite" id="jg12500">
    <property type="protein sequence ID" value="jg12500"/>
    <property type="gene ID" value="jg12500"/>
</dbReference>
<accession>A0A915CUF3</accession>
<evidence type="ECO:0000313" key="5">
    <source>
        <dbReference type="WBParaSite" id="jg12500"/>
    </source>
</evidence>
<protein>
    <submittedName>
        <fullName evidence="5">ZP domain-containing protein</fullName>
    </submittedName>
</protein>
<evidence type="ECO:0000256" key="2">
    <source>
        <dbReference type="ARBA" id="ARBA00022729"/>
    </source>
</evidence>
<evidence type="ECO:0000256" key="1">
    <source>
        <dbReference type="ARBA" id="ARBA00022460"/>
    </source>
</evidence>
<dbReference type="PANTHER" id="PTHR22907:SF54">
    <property type="entry name" value="GH04558P"/>
    <property type="match status" value="1"/>
</dbReference>
<organism evidence="4 5">
    <name type="scientific">Ditylenchus dipsaci</name>
    <dbReference type="NCBI Taxonomy" id="166011"/>
    <lineage>
        <taxon>Eukaryota</taxon>
        <taxon>Metazoa</taxon>
        <taxon>Ecdysozoa</taxon>
        <taxon>Nematoda</taxon>
        <taxon>Chromadorea</taxon>
        <taxon>Rhabditida</taxon>
        <taxon>Tylenchina</taxon>
        <taxon>Tylenchomorpha</taxon>
        <taxon>Sphaerularioidea</taxon>
        <taxon>Anguinidae</taxon>
        <taxon>Anguininae</taxon>
        <taxon>Ditylenchus</taxon>
    </lineage>
</organism>
<keyword evidence="2" id="KW-0732">Signal</keyword>
<dbReference type="Proteomes" id="UP000887574">
    <property type="component" value="Unplaced"/>
</dbReference>
<dbReference type="GO" id="GO:0042302">
    <property type="term" value="F:structural constituent of cuticle"/>
    <property type="evidence" value="ECO:0007669"/>
    <property type="project" value="UniProtKB-KW"/>
</dbReference>
<dbReference type="PROSITE" id="PS51034">
    <property type="entry name" value="ZP_2"/>
    <property type="match status" value="1"/>
</dbReference>
<evidence type="ECO:0000313" key="4">
    <source>
        <dbReference type="Proteomes" id="UP000887574"/>
    </source>
</evidence>
<evidence type="ECO:0000259" key="3">
    <source>
        <dbReference type="PROSITE" id="PS51034"/>
    </source>
</evidence>
<sequence length="192" mass="21629">MRNLAVQCLSDGIRLVLVNRTYPFGGRIFVQGQNDNPHCSKTFGPLDQQSAVRTPHYFHIPAAHCNMELEGNNVVAVTVISQEHPTFVTEKSYSYRLRCTYPTPTLTLRNQVNVSELTTVQSFYRTGPEPTCSLKVTNERNSAVESATVGDVLKLSLAIHPNETYAILPEIVSRLTYKVVKVLINRCCWMRN</sequence>
<keyword evidence="4" id="KW-1185">Reference proteome</keyword>
<dbReference type="InterPro" id="IPR051962">
    <property type="entry name" value="Cuticlin"/>
</dbReference>
<keyword evidence="1" id="KW-0193">Cuticle</keyword>
<dbReference type="Pfam" id="PF25057">
    <property type="entry name" value="CUT_N"/>
    <property type="match status" value="1"/>
</dbReference>